<protein>
    <submittedName>
        <fullName evidence="2">Uncharacterized protein</fullName>
    </submittedName>
</protein>
<dbReference type="Proteomes" id="UP001066276">
    <property type="component" value="Chromosome 5"/>
</dbReference>
<accession>A0AAV7RK40</accession>
<reference evidence="2" key="1">
    <citation type="journal article" date="2022" name="bioRxiv">
        <title>Sequencing and chromosome-scale assembly of the giantPleurodeles waltlgenome.</title>
        <authorList>
            <person name="Brown T."/>
            <person name="Elewa A."/>
            <person name="Iarovenko S."/>
            <person name="Subramanian E."/>
            <person name="Araus A.J."/>
            <person name="Petzold A."/>
            <person name="Susuki M."/>
            <person name="Suzuki K.-i.T."/>
            <person name="Hayashi T."/>
            <person name="Toyoda A."/>
            <person name="Oliveira C."/>
            <person name="Osipova E."/>
            <person name="Leigh N.D."/>
            <person name="Simon A."/>
            <person name="Yun M.H."/>
        </authorList>
    </citation>
    <scope>NUCLEOTIDE SEQUENCE</scope>
    <source>
        <strain evidence="2">20211129_DDA</strain>
        <tissue evidence="2">Liver</tissue>
    </source>
</reference>
<dbReference type="EMBL" id="JANPWB010000009">
    <property type="protein sequence ID" value="KAJ1151840.1"/>
    <property type="molecule type" value="Genomic_DNA"/>
</dbReference>
<evidence type="ECO:0000313" key="2">
    <source>
        <dbReference type="EMBL" id="KAJ1151840.1"/>
    </source>
</evidence>
<feature type="region of interest" description="Disordered" evidence="1">
    <location>
        <begin position="22"/>
        <end position="46"/>
    </location>
</feature>
<feature type="compositionally biased region" description="Polar residues" evidence="1">
    <location>
        <begin position="243"/>
        <end position="252"/>
    </location>
</feature>
<evidence type="ECO:0000313" key="3">
    <source>
        <dbReference type="Proteomes" id="UP001066276"/>
    </source>
</evidence>
<organism evidence="2 3">
    <name type="scientific">Pleurodeles waltl</name>
    <name type="common">Iberian ribbed newt</name>
    <dbReference type="NCBI Taxonomy" id="8319"/>
    <lineage>
        <taxon>Eukaryota</taxon>
        <taxon>Metazoa</taxon>
        <taxon>Chordata</taxon>
        <taxon>Craniata</taxon>
        <taxon>Vertebrata</taxon>
        <taxon>Euteleostomi</taxon>
        <taxon>Amphibia</taxon>
        <taxon>Batrachia</taxon>
        <taxon>Caudata</taxon>
        <taxon>Salamandroidea</taxon>
        <taxon>Salamandridae</taxon>
        <taxon>Pleurodelinae</taxon>
        <taxon>Pleurodeles</taxon>
    </lineage>
</organism>
<keyword evidence="3" id="KW-1185">Reference proteome</keyword>
<name>A0AAV7RK40_PLEWA</name>
<comment type="caution">
    <text evidence="2">The sequence shown here is derived from an EMBL/GenBank/DDBJ whole genome shotgun (WGS) entry which is preliminary data.</text>
</comment>
<gene>
    <name evidence="2" type="ORF">NDU88_004619</name>
</gene>
<proteinExistence type="predicted"/>
<dbReference type="AlphaFoldDB" id="A0AAV7RK40"/>
<feature type="region of interest" description="Disordered" evidence="1">
    <location>
        <begin position="182"/>
        <end position="274"/>
    </location>
</feature>
<evidence type="ECO:0000256" key="1">
    <source>
        <dbReference type="SAM" id="MobiDB-lite"/>
    </source>
</evidence>
<sequence length="274" mass="30342">MLAALHSAQTFTGTVRRFCTHAAVGPAKQRRAKRQTSSKQQNSKSDGIRRYSLVMVSKRRVTRRRQPSSRVSPGPGGDPLASVLWTSRRNSEGRAVRRGLPGAVRLSLCLRALRALSPAYVVPAPWAERSICCWRCLSNRAASVFPRGPEQALFFVSPALEGRVAPVQTVIQLPLRRRGLYRPAHGAPTAPRLPDSVSPPRRGGRLLRRAGLMRPPQVRRSAGRAHPPQARSLPPVSGDSRGSRLQGSNSCWSEPARDPCNPFQRWRQHFPEEP</sequence>
<feature type="region of interest" description="Disordered" evidence="1">
    <location>
        <begin position="59"/>
        <end position="83"/>
    </location>
</feature>